<keyword evidence="1" id="KW-0479">Metal-binding</keyword>
<dbReference type="Proteomes" id="UP000683360">
    <property type="component" value="Unassembled WGS sequence"/>
</dbReference>
<dbReference type="SUPFAM" id="SSF57756">
    <property type="entry name" value="Retrovirus zinc finger-like domains"/>
    <property type="match status" value="1"/>
</dbReference>
<dbReference type="InterPro" id="IPR001878">
    <property type="entry name" value="Znf_CCHC"/>
</dbReference>
<dbReference type="OrthoDB" id="8057216at2759"/>
<dbReference type="GO" id="GO:0002218">
    <property type="term" value="P:activation of innate immune response"/>
    <property type="evidence" value="ECO:0007669"/>
    <property type="project" value="InterPro"/>
</dbReference>
<gene>
    <name evidence="4" type="ORF">MEDL_50323</name>
</gene>
<dbReference type="PANTHER" id="PTHR22639">
    <property type="entry name" value="GAG-RELATED PROTEIN"/>
    <property type="match status" value="1"/>
</dbReference>
<dbReference type="PROSITE" id="PS50158">
    <property type="entry name" value="ZF_CCHC"/>
    <property type="match status" value="1"/>
</dbReference>
<dbReference type="InterPro" id="IPR042509">
    <property type="entry name" value="ZCCHC3"/>
</dbReference>
<keyword evidence="5" id="KW-1185">Reference proteome</keyword>
<dbReference type="AlphaFoldDB" id="A0A8S3TVG8"/>
<feature type="region of interest" description="Disordered" evidence="2">
    <location>
        <begin position="147"/>
        <end position="199"/>
    </location>
</feature>
<dbReference type="GO" id="GO:0003690">
    <property type="term" value="F:double-stranded DNA binding"/>
    <property type="evidence" value="ECO:0007669"/>
    <property type="project" value="InterPro"/>
</dbReference>
<dbReference type="Pfam" id="PF00098">
    <property type="entry name" value="zf-CCHC"/>
    <property type="match status" value="1"/>
</dbReference>
<evidence type="ECO:0000256" key="2">
    <source>
        <dbReference type="SAM" id="MobiDB-lite"/>
    </source>
</evidence>
<evidence type="ECO:0000259" key="3">
    <source>
        <dbReference type="PROSITE" id="PS50158"/>
    </source>
</evidence>
<feature type="region of interest" description="Disordered" evidence="2">
    <location>
        <begin position="1"/>
        <end position="20"/>
    </location>
</feature>
<reference evidence="4" key="1">
    <citation type="submission" date="2021-03" db="EMBL/GenBank/DDBJ databases">
        <authorList>
            <person name="Bekaert M."/>
        </authorList>
    </citation>
    <scope>NUCLEOTIDE SEQUENCE</scope>
</reference>
<name>A0A8S3TVG8_MYTED</name>
<sequence length="225" mass="25249">MTKSNTQEPPNMASYADAFNGPKSDESDFISSVQHVFSQESDLFGSIKNPMKENDFDRYDNRITDCQTGDRIVIAQGPLEETIPKNIPIGKYRGTVLYREQNDSIAKCSKCMELGHRASQCQNDWKCRNCGESGHKQIDCTKIDSAEGESIPHNNAEYNEDDTSYYPSHQSNSESDNNDDMNDDETQHPLGDVQPDDLFNCTIDQSQSILTTTTADRQKKAASKN</sequence>
<protein>
    <recommendedName>
        <fullName evidence="3">CCHC-type domain-containing protein</fullName>
    </recommendedName>
</protein>
<evidence type="ECO:0000313" key="4">
    <source>
        <dbReference type="EMBL" id="CAG2237921.1"/>
    </source>
</evidence>
<dbReference type="SMART" id="SM00343">
    <property type="entry name" value="ZnF_C2HC"/>
    <property type="match status" value="2"/>
</dbReference>
<keyword evidence="1" id="KW-0863">Zinc-finger</keyword>
<accession>A0A8S3TVG8</accession>
<keyword evidence="1" id="KW-0862">Zinc</keyword>
<dbReference type="EMBL" id="CAJPWZ010002408">
    <property type="protein sequence ID" value="CAG2237921.1"/>
    <property type="molecule type" value="Genomic_DNA"/>
</dbReference>
<dbReference type="InterPro" id="IPR036875">
    <property type="entry name" value="Znf_CCHC_sf"/>
</dbReference>
<proteinExistence type="predicted"/>
<dbReference type="GO" id="GO:0003723">
    <property type="term" value="F:RNA binding"/>
    <property type="evidence" value="ECO:0007669"/>
    <property type="project" value="InterPro"/>
</dbReference>
<comment type="caution">
    <text evidence="4">The sequence shown here is derived from an EMBL/GenBank/DDBJ whole genome shotgun (WGS) entry which is preliminary data.</text>
</comment>
<dbReference type="PANTHER" id="PTHR22639:SF3">
    <property type="entry name" value="ZINC FINGER CCHC DOMAIN-CONTAINING PROTEIN 3"/>
    <property type="match status" value="1"/>
</dbReference>
<dbReference type="GO" id="GO:0008270">
    <property type="term" value="F:zinc ion binding"/>
    <property type="evidence" value="ECO:0007669"/>
    <property type="project" value="UniProtKB-KW"/>
</dbReference>
<dbReference type="Gene3D" id="4.10.60.10">
    <property type="entry name" value="Zinc finger, CCHC-type"/>
    <property type="match status" value="1"/>
</dbReference>
<evidence type="ECO:0000256" key="1">
    <source>
        <dbReference type="PROSITE-ProRule" id="PRU00047"/>
    </source>
</evidence>
<evidence type="ECO:0000313" key="5">
    <source>
        <dbReference type="Proteomes" id="UP000683360"/>
    </source>
</evidence>
<organism evidence="4 5">
    <name type="scientific">Mytilus edulis</name>
    <name type="common">Blue mussel</name>
    <dbReference type="NCBI Taxonomy" id="6550"/>
    <lineage>
        <taxon>Eukaryota</taxon>
        <taxon>Metazoa</taxon>
        <taxon>Spiralia</taxon>
        <taxon>Lophotrochozoa</taxon>
        <taxon>Mollusca</taxon>
        <taxon>Bivalvia</taxon>
        <taxon>Autobranchia</taxon>
        <taxon>Pteriomorphia</taxon>
        <taxon>Mytilida</taxon>
        <taxon>Mytiloidea</taxon>
        <taxon>Mytilidae</taxon>
        <taxon>Mytilinae</taxon>
        <taxon>Mytilus</taxon>
    </lineage>
</organism>
<feature type="domain" description="CCHC-type" evidence="3">
    <location>
        <begin position="126"/>
        <end position="142"/>
    </location>
</feature>